<keyword evidence="1" id="KW-0812">Transmembrane</keyword>
<dbReference type="AlphaFoldDB" id="E3MJ44"/>
<dbReference type="HOGENOM" id="CLU_2388322_0_0_1"/>
<dbReference type="Proteomes" id="UP000008281">
    <property type="component" value="Unassembled WGS sequence"/>
</dbReference>
<keyword evidence="1" id="KW-1133">Transmembrane helix</keyword>
<feature type="transmembrane region" description="Helical" evidence="1">
    <location>
        <begin position="15"/>
        <end position="36"/>
    </location>
</feature>
<keyword evidence="1" id="KW-0472">Membrane</keyword>
<name>E3MJ44_CAERE</name>
<organism evidence="3">
    <name type="scientific">Caenorhabditis remanei</name>
    <name type="common">Caenorhabditis vulgaris</name>
    <dbReference type="NCBI Taxonomy" id="31234"/>
    <lineage>
        <taxon>Eukaryota</taxon>
        <taxon>Metazoa</taxon>
        <taxon>Ecdysozoa</taxon>
        <taxon>Nematoda</taxon>
        <taxon>Chromadorea</taxon>
        <taxon>Rhabditida</taxon>
        <taxon>Rhabditina</taxon>
        <taxon>Rhabditomorpha</taxon>
        <taxon>Rhabditoidea</taxon>
        <taxon>Rhabditidae</taxon>
        <taxon>Peloderinae</taxon>
        <taxon>Caenorhabditis</taxon>
    </lineage>
</organism>
<accession>E3MJ44</accession>
<proteinExistence type="predicted"/>
<reference evidence="2" key="1">
    <citation type="submission" date="2007-07" db="EMBL/GenBank/DDBJ databases">
        <title>PCAP assembly of the Caenorhabditis remanei genome.</title>
        <authorList>
            <consortium name="The Caenorhabditis remanei Sequencing Consortium"/>
            <person name="Wilson R.K."/>
        </authorList>
    </citation>
    <scope>NUCLEOTIDE SEQUENCE [LARGE SCALE GENOMIC DNA]</scope>
    <source>
        <strain evidence="2">PB4641</strain>
    </source>
</reference>
<gene>
    <name evidence="2" type="ORF">CRE_09488</name>
</gene>
<evidence type="ECO:0000313" key="2">
    <source>
        <dbReference type="EMBL" id="EFP03492.1"/>
    </source>
</evidence>
<evidence type="ECO:0000313" key="3">
    <source>
        <dbReference type="Proteomes" id="UP000008281"/>
    </source>
</evidence>
<protein>
    <submittedName>
        <fullName evidence="2">Uncharacterized protein</fullName>
    </submittedName>
</protein>
<keyword evidence="3" id="KW-1185">Reference proteome</keyword>
<evidence type="ECO:0000256" key="1">
    <source>
        <dbReference type="SAM" id="Phobius"/>
    </source>
</evidence>
<dbReference type="EMBL" id="DS268449">
    <property type="protein sequence ID" value="EFP03492.1"/>
    <property type="molecule type" value="Genomic_DNA"/>
</dbReference>
<sequence length="94" mass="10260">MDGSSLYGPFSRKQGIIIISVFLIICVGVLIGMGLINGGFKCGDNEQSTTVTPAYQPTRTLPRVIIKSVVEENPVSSARDVSTQYEKEPEVRKK</sequence>
<dbReference type="InParanoid" id="E3MJ44"/>